<evidence type="ECO:0000313" key="2">
    <source>
        <dbReference type="Proteomes" id="UP000054565"/>
    </source>
</evidence>
<proteinExistence type="predicted"/>
<reference evidence="2" key="1">
    <citation type="journal article" date="2010" name="Genome Res.">
        <title>Population genomic sequencing of Coccidioides fungi reveals recent hybridization and transposon control.</title>
        <authorList>
            <person name="Neafsey D.E."/>
            <person name="Barker B.M."/>
            <person name="Sharpton T.J."/>
            <person name="Stajich J.E."/>
            <person name="Park D.J."/>
            <person name="Whiston E."/>
            <person name="Hung C.-Y."/>
            <person name="McMahan C."/>
            <person name="White J."/>
            <person name="Sykes S."/>
            <person name="Heiman D."/>
            <person name="Young S."/>
            <person name="Zeng Q."/>
            <person name="Abouelleil A."/>
            <person name="Aftuck L."/>
            <person name="Bessette D."/>
            <person name="Brown A."/>
            <person name="FitzGerald M."/>
            <person name="Lui A."/>
            <person name="Macdonald J.P."/>
            <person name="Priest M."/>
            <person name="Orbach M.J."/>
            <person name="Galgiani J.N."/>
            <person name="Kirkland T.N."/>
            <person name="Cole G.T."/>
            <person name="Birren B.W."/>
            <person name="Henn M.R."/>
            <person name="Taylor J.W."/>
            <person name="Rounsley S.D."/>
        </authorList>
    </citation>
    <scope>NUCLEOTIDE SEQUENCE [LARGE SCALE GENOMIC DNA]</scope>
    <source>
        <strain evidence="2">RMSCC 2394</strain>
    </source>
</reference>
<organism evidence="1 2">
    <name type="scientific">Coccidioides immitis RMSCC 2394</name>
    <dbReference type="NCBI Taxonomy" id="404692"/>
    <lineage>
        <taxon>Eukaryota</taxon>
        <taxon>Fungi</taxon>
        <taxon>Dikarya</taxon>
        <taxon>Ascomycota</taxon>
        <taxon>Pezizomycotina</taxon>
        <taxon>Eurotiomycetes</taxon>
        <taxon>Eurotiomycetidae</taxon>
        <taxon>Onygenales</taxon>
        <taxon>Onygenaceae</taxon>
        <taxon>Coccidioides</taxon>
    </lineage>
</organism>
<protein>
    <submittedName>
        <fullName evidence="1">Uncharacterized protein</fullName>
    </submittedName>
</protein>
<dbReference type="AlphaFoldDB" id="A0A0J6Y591"/>
<dbReference type="Proteomes" id="UP000054565">
    <property type="component" value="Unassembled WGS sequence"/>
</dbReference>
<accession>A0A0J6Y591</accession>
<gene>
    <name evidence="1" type="ORF">CIRG_02607</name>
</gene>
<name>A0A0J6Y591_COCIT</name>
<sequence length="147" mass="15810">MATKHHRNNVESKDEGGETSLWRVYVYAAGVGNGRERNEAGAGRTMRFAAGLARWISSNPRDNTGRKPNTVSRQNCEIFVPTSTTAVLQLVELVRAEPGSVTGPSAPAGEIQIIVIFVTMKLPLTAPPSWIVLAAEEACRLRPVVGG</sequence>
<dbReference type="EMBL" id="DS028094">
    <property type="protein sequence ID" value="KMP02915.1"/>
    <property type="molecule type" value="Genomic_DNA"/>
</dbReference>
<evidence type="ECO:0000313" key="1">
    <source>
        <dbReference type="EMBL" id="KMP02915.1"/>
    </source>
</evidence>